<dbReference type="Pfam" id="PF00512">
    <property type="entry name" value="HisKA"/>
    <property type="match status" value="1"/>
</dbReference>
<keyword evidence="4" id="KW-0418">Kinase</keyword>
<dbReference type="EC" id="2.7.13.3" evidence="2"/>
<dbReference type="Gene3D" id="3.30.565.10">
    <property type="entry name" value="Histidine kinase-like ATPase, C-terminal domain"/>
    <property type="match status" value="1"/>
</dbReference>
<protein>
    <recommendedName>
        <fullName evidence="2">histidine kinase</fullName>
        <ecNumber evidence="2">2.7.13.3</ecNumber>
    </recommendedName>
</protein>
<dbReference type="SUPFAM" id="SSF47384">
    <property type="entry name" value="Homodimeric domain of signal transducing histidine kinase"/>
    <property type="match status" value="1"/>
</dbReference>
<name>A0A7U4DQ62_DESPD</name>
<feature type="domain" description="Histidine kinase" evidence="3">
    <location>
        <begin position="172"/>
        <end position="377"/>
    </location>
</feature>
<dbReference type="Gene3D" id="1.10.287.130">
    <property type="match status" value="1"/>
</dbReference>
<dbReference type="PROSITE" id="PS50109">
    <property type="entry name" value="HIS_KIN"/>
    <property type="match status" value="1"/>
</dbReference>
<reference evidence="4 5" key="1">
    <citation type="journal article" date="2011" name="Stand. Genomic Sci.">
        <title>Complete genome sequence of Desulfobulbus propionicus type strain (1pr3).</title>
        <authorList>
            <person name="Pagani I."/>
            <person name="Lapidus A."/>
            <person name="Nolan M."/>
            <person name="Lucas S."/>
            <person name="Hammon N."/>
            <person name="Deshpande S."/>
            <person name="Cheng J.F."/>
            <person name="Chertkov O."/>
            <person name="Davenport K."/>
            <person name="Tapia R."/>
            <person name="Han C."/>
            <person name="Goodwin L."/>
            <person name="Pitluck S."/>
            <person name="Liolios K."/>
            <person name="Mavromatis K."/>
            <person name="Ivanova N."/>
            <person name="Mikhailova N."/>
            <person name="Pati A."/>
            <person name="Chen A."/>
            <person name="Palaniappan K."/>
            <person name="Land M."/>
            <person name="Hauser L."/>
            <person name="Chang Y.J."/>
            <person name="Jeffries C.D."/>
            <person name="Detter J.C."/>
            <person name="Brambilla E."/>
            <person name="Kannan K.P."/>
            <person name="Djao O.D."/>
            <person name="Rohde M."/>
            <person name="Pukall R."/>
            <person name="Spring S."/>
            <person name="Goker M."/>
            <person name="Sikorski J."/>
            <person name="Woyke T."/>
            <person name="Bristow J."/>
            <person name="Eisen J.A."/>
            <person name="Markowitz V."/>
            <person name="Hugenholtz P."/>
            <person name="Kyrpides N.C."/>
            <person name="Klenk H.P."/>
        </authorList>
    </citation>
    <scope>NUCLEOTIDE SEQUENCE [LARGE SCALE GENOMIC DNA]</scope>
    <source>
        <strain evidence="5">ATCC 33891 / DSM 2032 / 1pr3</strain>
    </source>
</reference>
<proteinExistence type="predicted"/>
<dbReference type="InterPro" id="IPR003594">
    <property type="entry name" value="HATPase_dom"/>
</dbReference>
<dbReference type="Proteomes" id="UP000006365">
    <property type="component" value="Chromosome"/>
</dbReference>
<accession>A0A7U4DQ62</accession>
<dbReference type="InterPro" id="IPR005467">
    <property type="entry name" value="His_kinase_dom"/>
</dbReference>
<dbReference type="InterPro" id="IPR003661">
    <property type="entry name" value="HisK_dim/P_dom"/>
</dbReference>
<dbReference type="Pfam" id="PF02518">
    <property type="entry name" value="HATPase_c"/>
    <property type="match status" value="1"/>
</dbReference>
<dbReference type="CDD" id="cd00082">
    <property type="entry name" value="HisKA"/>
    <property type="match status" value="1"/>
</dbReference>
<dbReference type="SMART" id="SM00388">
    <property type="entry name" value="HisKA"/>
    <property type="match status" value="1"/>
</dbReference>
<evidence type="ECO:0000256" key="2">
    <source>
        <dbReference type="ARBA" id="ARBA00012438"/>
    </source>
</evidence>
<dbReference type="PANTHER" id="PTHR43065:SF42">
    <property type="entry name" value="TWO-COMPONENT SENSOR PPRA"/>
    <property type="match status" value="1"/>
</dbReference>
<evidence type="ECO:0000256" key="1">
    <source>
        <dbReference type="ARBA" id="ARBA00000085"/>
    </source>
</evidence>
<sequence>MSREQHDDPLIDAVKFSLHMPLAAVPEDCGEAEPRSAAIVGLGVLDKGCFRAVDQGLAQLTGFPSEELLGRHWGLLFACANSPPPLPTLPGSQPLCARSGQWQRKDGALLSVVYSAVPLAAGAGRQPELVLVVHEAGESKESEHLADAVDDRGGPEPLMQEKLRTIGALTVSLVHELNNPLCGVRGVVERMARKTDPAAAERSLLDLALGQCTRMQHLLRAVQQFAVPGPEARRIFDLHQALDSVLLLLDKYLKFRKVRCGREYGAAPLPVAGVESQIKQMLLDLITTRGDSIGATGGEMRIRTGRAGHWIQVEVENRAEQGTSAAAPLHELPSSFMIGAAGLSLVRDILRKHQGLIQVEAVPGRGSIVTVSLPAANLDNAGSASWNRHPF</sequence>
<dbReference type="EMBL" id="CP002364">
    <property type="protein sequence ID" value="ADW18702.1"/>
    <property type="molecule type" value="Genomic_DNA"/>
</dbReference>
<keyword evidence="5" id="KW-1185">Reference proteome</keyword>
<gene>
    <name evidence="4" type="ordered locus">Despr_2566</name>
</gene>
<evidence type="ECO:0000313" key="4">
    <source>
        <dbReference type="EMBL" id="ADW18702.1"/>
    </source>
</evidence>
<dbReference type="Gene3D" id="3.30.450.20">
    <property type="entry name" value="PAS domain"/>
    <property type="match status" value="1"/>
</dbReference>
<dbReference type="RefSeq" id="WP_015725228.1">
    <property type="nucleotide sequence ID" value="NC_014972.1"/>
</dbReference>
<dbReference type="InterPro" id="IPR036890">
    <property type="entry name" value="HATPase_C_sf"/>
</dbReference>
<comment type="catalytic activity">
    <reaction evidence="1">
        <text>ATP + protein L-histidine = ADP + protein N-phospho-L-histidine.</text>
        <dbReference type="EC" id="2.7.13.3"/>
    </reaction>
</comment>
<dbReference type="AlphaFoldDB" id="A0A7U4DQ62"/>
<dbReference type="KEGG" id="dpr:Despr_2566"/>
<dbReference type="InterPro" id="IPR035965">
    <property type="entry name" value="PAS-like_dom_sf"/>
</dbReference>
<dbReference type="GO" id="GO:0000155">
    <property type="term" value="F:phosphorelay sensor kinase activity"/>
    <property type="evidence" value="ECO:0007669"/>
    <property type="project" value="InterPro"/>
</dbReference>
<dbReference type="InterPro" id="IPR036097">
    <property type="entry name" value="HisK_dim/P_sf"/>
</dbReference>
<evidence type="ECO:0000313" key="5">
    <source>
        <dbReference type="Proteomes" id="UP000006365"/>
    </source>
</evidence>
<organism evidence="4 5">
    <name type="scientific">Desulfobulbus propionicus (strain ATCC 33891 / DSM 2032 / VKM B-1956 / 1pr3)</name>
    <dbReference type="NCBI Taxonomy" id="577650"/>
    <lineage>
        <taxon>Bacteria</taxon>
        <taxon>Pseudomonadati</taxon>
        <taxon>Thermodesulfobacteriota</taxon>
        <taxon>Desulfobulbia</taxon>
        <taxon>Desulfobulbales</taxon>
        <taxon>Desulfobulbaceae</taxon>
        <taxon>Desulfobulbus</taxon>
    </lineage>
</organism>
<dbReference type="SUPFAM" id="SSF55785">
    <property type="entry name" value="PYP-like sensor domain (PAS domain)"/>
    <property type="match status" value="1"/>
</dbReference>
<keyword evidence="4" id="KW-0808">Transferase</keyword>
<dbReference type="PANTHER" id="PTHR43065">
    <property type="entry name" value="SENSOR HISTIDINE KINASE"/>
    <property type="match status" value="1"/>
</dbReference>
<evidence type="ECO:0000259" key="3">
    <source>
        <dbReference type="PROSITE" id="PS50109"/>
    </source>
</evidence>
<dbReference type="SUPFAM" id="SSF55874">
    <property type="entry name" value="ATPase domain of HSP90 chaperone/DNA topoisomerase II/histidine kinase"/>
    <property type="match status" value="1"/>
</dbReference>